<feature type="transmembrane region" description="Helical" evidence="2">
    <location>
        <begin position="50"/>
        <end position="70"/>
    </location>
</feature>
<protein>
    <submittedName>
        <fullName evidence="3">Uncharacterized protein</fullName>
    </submittedName>
</protein>
<accession>A0A1X2GEI5</accession>
<keyword evidence="2" id="KW-0472">Membrane</keyword>
<evidence type="ECO:0000256" key="2">
    <source>
        <dbReference type="SAM" id="Phobius"/>
    </source>
</evidence>
<keyword evidence="4" id="KW-1185">Reference proteome</keyword>
<feature type="compositionally biased region" description="Basic and acidic residues" evidence="1">
    <location>
        <begin position="93"/>
        <end position="104"/>
    </location>
</feature>
<keyword evidence="2" id="KW-0812">Transmembrane</keyword>
<gene>
    <name evidence="3" type="ORF">DM01DRAFT_216725</name>
</gene>
<evidence type="ECO:0000313" key="3">
    <source>
        <dbReference type="EMBL" id="ORX51951.1"/>
    </source>
</evidence>
<comment type="caution">
    <text evidence="3">The sequence shown here is derived from an EMBL/GenBank/DDBJ whole genome shotgun (WGS) entry which is preliminary data.</text>
</comment>
<proteinExistence type="predicted"/>
<feature type="region of interest" description="Disordered" evidence="1">
    <location>
        <begin position="81"/>
        <end position="104"/>
    </location>
</feature>
<name>A0A1X2GEI5_9FUNG</name>
<dbReference type="EMBL" id="MCGT01000019">
    <property type="protein sequence ID" value="ORX51951.1"/>
    <property type="molecule type" value="Genomic_DNA"/>
</dbReference>
<feature type="non-terminal residue" evidence="3">
    <location>
        <position position="104"/>
    </location>
</feature>
<organism evidence="3 4">
    <name type="scientific">Hesseltinella vesiculosa</name>
    <dbReference type="NCBI Taxonomy" id="101127"/>
    <lineage>
        <taxon>Eukaryota</taxon>
        <taxon>Fungi</taxon>
        <taxon>Fungi incertae sedis</taxon>
        <taxon>Mucoromycota</taxon>
        <taxon>Mucoromycotina</taxon>
        <taxon>Mucoromycetes</taxon>
        <taxon>Mucorales</taxon>
        <taxon>Cunninghamellaceae</taxon>
        <taxon>Hesseltinella</taxon>
    </lineage>
</organism>
<dbReference type="AlphaFoldDB" id="A0A1X2GEI5"/>
<dbReference type="Proteomes" id="UP000242146">
    <property type="component" value="Unassembled WGS sequence"/>
</dbReference>
<evidence type="ECO:0000256" key="1">
    <source>
        <dbReference type="SAM" id="MobiDB-lite"/>
    </source>
</evidence>
<evidence type="ECO:0000313" key="4">
    <source>
        <dbReference type="Proteomes" id="UP000242146"/>
    </source>
</evidence>
<keyword evidence="2" id="KW-1133">Transmembrane helix</keyword>
<sequence>MAPLHNRCHFFFVYFFTTPHRAFTKKPSLSKRNSWKDSQSEYETERKKTALTYFFFFFLFFFSFPSWLLVPIETMNATQSSMDSPLSHSPMQEPHDHVVDLKKC</sequence>
<feature type="compositionally biased region" description="Polar residues" evidence="1">
    <location>
        <begin position="81"/>
        <end position="90"/>
    </location>
</feature>
<reference evidence="3 4" key="1">
    <citation type="submission" date="2016-07" db="EMBL/GenBank/DDBJ databases">
        <title>Pervasive Adenine N6-methylation of Active Genes in Fungi.</title>
        <authorList>
            <consortium name="DOE Joint Genome Institute"/>
            <person name="Mondo S.J."/>
            <person name="Dannebaum R.O."/>
            <person name="Kuo R.C."/>
            <person name="Labutti K."/>
            <person name="Haridas S."/>
            <person name="Kuo A."/>
            <person name="Salamov A."/>
            <person name="Ahrendt S.R."/>
            <person name="Lipzen A."/>
            <person name="Sullivan W."/>
            <person name="Andreopoulos W.B."/>
            <person name="Clum A."/>
            <person name="Lindquist E."/>
            <person name="Daum C."/>
            <person name="Ramamoorthy G.K."/>
            <person name="Gryganskyi A."/>
            <person name="Culley D."/>
            <person name="Magnuson J.K."/>
            <person name="James T.Y."/>
            <person name="O'Malley M.A."/>
            <person name="Stajich J.E."/>
            <person name="Spatafora J.W."/>
            <person name="Visel A."/>
            <person name="Grigoriev I.V."/>
        </authorList>
    </citation>
    <scope>NUCLEOTIDE SEQUENCE [LARGE SCALE GENOMIC DNA]</scope>
    <source>
        <strain evidence="3 4">NRRL 3301</strain>
    </source>
</reference>